<organism evidence="7 8">
    <name type="scientific">Agrocybe pediades</name>
    <dbReference type="NCBI Taxonomy" id="84607"/>
    <lineage>
        <taxon>Eukaryota</taxon>
        <taxon>Fungi</taxon>
        <taxon>Dikarya</taxon>
        <taxon>Basidiomycota</taxon>
        <taxon>Agaricomycotina</taxon>
        <taxon>Agaricomycetes</taxon>
        <taxon>Agaricomycetidae</taxon>
        <taxon>Agaricales</taxon>
        <taxon>Agaricineae</taxon>
        <taxon>Strophariaceae</taxon>
        <taxon>Agrocybe</taxon>
    </lineage>
</organism>
<keyword evidence="4 6" id="KW-0964">Secreted</keyword>
<feature type="signal peptide" evidence="6">
    <location>
        <begin position="1"/>
        <end position="18"/>
    </location>
</feature>
<evidence type="ECO:0000313" key="8">
    <source>
        <dbReference type="Proteomes" id="UP000521872"/>
    </source>
</evidence>
<keyword evidence="3 6" id="KW-0134">Cell wall</keyword>
<comment type="subcellular location">
    <subcellularLocation>
        <location evidence="1 6">Secreted</location>
        <location evidence="1 6">Cell wall</location>
    </subcellularLocation>
</comment>
<gene>
    <name evidence="7" type="ORF">D9613_010128</name>
</gene>
<dbReference type="SMART" id="SM00075">
    <property type="entry name" value="HYDRO"/>
    <property type="match status" value="1"/>
</dbReference>
<name>A0A8H4QWU9_9AGAR</name>
<protein>
    <recommendedName>
        <fullName evidence="6">Hydrophobin</fullName>
    </recommendedName>
</protein>
<comment type="caution">
    <text evidence="7">The sequence shown here is derived from an EMBL/GenBank/DDBJ whole genome shotgun (WGS) entry which is preliminary data.</text>
</comment>
<dbReference type="Pfam" id="PF01185">
    <property type="entry name" value="Hydrophobin"/>
    <property type="match status" value="1"/>
</dbReference>
<feature type="chain" id="PRO_5034397639" description="Hydrophobin" evidence="6">
    <location>
        <begin position="19"/>
        <end position="117"/>
    </location>
</feature>
<dbReference type="EMBL" id="JAACJL010000017">
    <property type="protein sequence ID" value="KAF4618661.1"/>
    <property type="molecule type" value="Genomic_DNA"/>
</dbReference>
<evidence type="ECO:0000256" key="5">
    <source>
        <dbReference type="ARBA" id="ARBA00023157"/>
    </source>
</evidence>
<reference evidence="7 8" key="1">
    <citation type="submission" date="2019-12" db="EMBL/GenBank/DDBJ databases">
        <authorList>
            <person name="Floudas D."/>
            <person name="Bentzer J."/>
            <person name="Ahren D."/>
            <person name="Johansson T."/>
            <person name="Persson P."/>
            <person name="Tunlid A."/>
        </authorList>
    </citation>
    <scope>NUCLEOTIDE SEQUENCE [LARGE SCALE GENOMIC DNA]</scope>
    <source>
        <strain evidence="7 8">CBS 102.39</strain>
    </source>
</reference>
<keyword evidence="8" id="KW-1185">Reference proteome</keyword>
<dbReference type="GO" id="GO:0009277">
    <property type="term" value="C:fungal-type cell wall"/>
    <property type="evidence" value="ECO:0007669"/>
    <property type="project" value="InterPro"/>
</dbReference>
<evidence type="ECO:0000256" key="6">
    <source>
        <dbReference type="RuleBase" id="RU365009"/>
    </source>
</evidence>
<proteinExistence type="inferred from homology"/>
<accession>A0A8H4QWU9</accession>
<evidence type="ECO:0000313" key="7">
    <source>
        <dbReference type="EMBL" id="KAF4618661.1"/>
    </source>
</evidence>
<evidence type="ECO:0000256" key="2">
    <source>
        <dbReference type="ARBA" id="ARBA00010446"/>
    </source>
</evidence>
<dbReference type="GO" id="GO:0005199">
    <property type="term" value="F:structural constituent of cell wall"/>
    <property type="evidence" value="ECO:0007669"/>
    <property type="project" value="InterPro"/>
</dbReference>
<sequence>MQLIKLLFALSYIAVAVAATFSPRQGTLGAIPLSQCPTGDVLCCNSVQQADSPSLTTLLGLLGIVIPNVSGLVGLTCDPISVIGVGGGSCSAQPVCCSNHNFNGLLAFGCVPINLNL</sequence>
<dbReference type="AlphaFoldDB" id="A0A8H4QWU9"/>
<comment type="similarity">
    <text evidence="2 6">Belongs to the fungal hydrophobin family.</text>
</comment>
<dbReference type="Proteomes" id="UP000521872">
    <property type="component" value="Unassembled WGS sequence"/>
</dbReference>
<keyword evidence="5 6" id="KW-1015">Disulfide bond</keyword>
<keyword evidence="6" id="KW-0732">Signal</keyword>
<dbReference type="InterPro" id="IPR001338">
    <property type="entry name" value="Class_I_Hydrophobin"/>
</dbReference>
<dbReference type="CDD" id="cd23507">
    <property type="entry name" value="hydrophobin_I"/>
    <property type="match status" value="1"/>
</dbReference>
<evidence type="ECO:0000256" key="1">
    <source>
        <dbReference type="ARBA" id="ARBA00004191"/>
    </source>
</evidence>
<evidence type="ECO:0000256" key="3">
    <source>
        <dbReference type="ARBA" id="ARBA00022512"/>
    </source>
</evidence>
<evidence type="ECO:0000256" key="4">
    <source>
        <dbReference type="ARBA" id="ARBA00022525"/>
    </source>
</evidence>